<comment type="caution">
    <text evidence="1">The sequence shown here is derived from an EMBL/GenBank/DDBJ whole genome shotgun (WGS) entry which is preliminary data.</text>
</comment>
<reference evidence="1 2" key="1">
    <citation type="submission" date="2023-08" db="EMBL/GenBank/DDBJ databases">
        <title>Draft genome sequence of Algoriphagus taiwanensis.</title>
        <authorList>
            <person name="Takatani N."/>
            <person name="Hosokawa M."/>
            <person name="Sawabe T."/>
        </authorList>
    </citation>
    <scope>NUCLEOTIDE SEQUENCE [LARGE SCALE GENOMIC DNA]</scope>
    <source>
        <strain evidence="1 2">JCM 19755</strain>
    </source>
</reference>
<dbReference type="EMBL" id="BTPE01000011">
    <property type="protein sequence ID" value="GMQ34670.1"/>
    <property type="molecule type" value="Genomic_DNA"/>
</dbReference>
<dbReference type="RefSeq" id="WP_338229492.1">
    <property type="nucleotide sequence ID" value="NZ_BTPE01000011.1"/>
</dbReference>
<protein>
    <submittedName>
        <fullName evidence="1">Uncharacterized protein</fullName>
    </submittedName>
</protein>
<accession>A0ABQ6Q3B3</accession>
<gene>
    <name evidence="1" type="ORF">Ataiwa_29430</name>
</gene>
<dbReference type="Proteomes" id="UP001307705">
    <property type="component" value="Unassembled WGS sequence"/>
</dbReference>
<proteinExistence type="predicted"/>
<evidence type="ECO:0000313" key="2">
    <source>
        <dbReference type="Proteomes" id="UP001307705"/>
    </source>
</evidence>
<organism evidence="1 2">
    <name type="scientific">Algoriphagus taiwanensis</name>
    <dbReference type="NCBI Taxonomy" id="1445656"/>
    <lineage>
        <taxon>Bacteria</taxon>
        <taxon>Pseudomonadati</taxon>
        <taxon>Bacteroidota</taxon>
        <taxon>Cytophagia</taxon>
        <taxon>Cytophagales</taxon>
        <taxon>Cyclobacteriaceae</taxon>
        <taxon>Algoriphagus</taxon>
    </lineage>
</organism>
<evidence type="ECO:0000313" key="1">
    <source>
        <dbReference type="EMBL" id="GMQ34670.1"/>
    </source>
</evidence>
<keyword evidence="2" id="KW-1185">Reference proteome</keyword>
<sequence length="76" mass="8590">MKAIEIKTITKSDGSITLESTGLKAGIPVRVLILSEEEEMEEKNYLKFLSNNPSLDFLNEPEENVYTIKDGKPFKN</sequence>
<name>A0ABQ6Q3B3_9BACT</name>